<evidence type="ECO:0000256" key="2">
    <source>
        <dbReference type="ARBA" id="ARBA00023043"/>
    </source>
</evidence>
<dbReference type="OrthoDB" id="510641at2759"/>
<feature type="repeat" description="ANK" evidence="3">
    <location>
        <begin position="203"/>
        <end position="237"/>
    </location>
</feature>
<feature type="repeat" description="ANK" evidence="3">
    <location>
        <begin position="137"/>
        <end position="169"/>
    </location>
</feature>
<evidence type="ECO:0000256" key="1">
    <source>
        <dbReference type="ARBA" id="ARBA00022737"/>
    </source>
</evidence>
<dbReference type="Proteomes" id="UP000239649">
    <property type="component" value="Unassembled WGS sequence"/>
</dbReference>
<dbReference type="InterPro" id="IPR002110">
    <property type="entry name" value="Ankyrin_rpt"/>
</dbReference>
<dbReference type="STRING" id="554055.A0A2P6VH11"/>
<dbReference type="SMART" id="SM00248">
    <property type="entry name" value="ANK"/>
    <property type="match status" value="4"/>
</dbReference>
<evidence type="ECO:0000313" key="5">
    <source>
        <dbReference type="EMBL" id="PSC73367.1"/>
    </source>
</evidence>
<dbReference type="AlphaFoldDB" id="A0A2P6VH11"/>
<dbReference type="PROSITE" id="PS50088">
    <property type="entry name" value="ANK_REPEAT"/>
    <property type="match status" value="3"/>
</dbReference>
<dbReference type="PROSITE" id="PS50297">
    <property type="entry name" value="ANK_REP_REGION"/>
    <property type="match status" value="3"/>
</dbReference>
<protein>
    <submittedName>
        <fullName evidence="5">Serine threonine-phosphatase 6 regulatory ankyrin repeat subunit</fullName>
    </submittedName>
</protein>
<name>A0A2P6VH11_9CHLO</name>
<dbReference type="SUPFAM" id="SSF48403">
    <property type="entry name" value="Ankyrin repeat"/>
    <property type="match status" value="1"/>
</dbReference>
<keyword evidence="6" id="KW-1185">Reference proteome</keyword>
<evidence type="ECO:0000256" key="3">
    <source>
        <dbReference type="PROSITE-ProRule" id="PRU00023"/>
    </source>
</evidence>
<keyword evidence="2 3" id="KW-0040">ANK repeat</keyword>
<dbReference type="Gene3D" id="1.25.40.20">
    <property type="entry name" value="Ankyrin repeat-containing domain"/>
    <property type="match status" value="2"/>
</dbReference>
<evidence type="ECO:0000256" key="4">
    <source>
        <dbReference type="SAM" id="MobiDB-lite"/>
    </source>
</evidence>
<accession>A0A2P6VH11</accession>
<comment type="caution">
    <text evidence="5">The sequence shown here is derived from an EMBL/GenBank/DDBJ whole genome shotgun (WGS) entry which is preliminary data.</text>
</comment>
<feature type="region of interest" description="Disordered" evidence="4">
    <location>
        <begin position="1"/>
        <end position="62"/>
    </location>
</feature>
<dbReference type="EMBL" id="LHPF02000007">
    <property type="protein sequence ID" value="PSC73367.1"/>
    <property type="molecule type" value="Genomic_DNA"/>
</dbReference>
<proteinExistence type="predicted"/>
<dbReference type="Pfam" id="PF12796">
    <property type="entry name" value="Ank_2"/>
    <property type="match status" value="1"/>
</dbReference>
<reference evidence="5 6" key="1">
    <citation type="journal article" date="2018" name="Plant J.">
        <title>Genome sequences of Chlorella sorokiniana UTEX 1602 and Micractinium conductrix SAG 241.80: implications to maltose excretion by a green alga.</title>
        <authorList>
            <person name="Arriola M.B."/>
            <person name="Velmurugan N."/>
            <person name="Zhang Y."/>
            <person name="Plunkett M.H."/>
            <person name="Hondzo H."/>
            <person name="Barney B.M."/>
        </authorList>
    </citation>
    <scope>NUCLEOTIDE SEQUENCE [LARGE SCALE GENOMIC DNA]</scope>
    <source>
        <strain evidence="5 6">SAG 241.80</strain>
    </source>
</reference>
<dbReference type="InterPro" id="IPR036770">
    <property type="entry name" value="Ankyrin_rpt-contain_sf"/>
</dbReference>
<dbReference type="Pfam" id="PF00023">
    <property type="entry name" value="Ank"/>
    <property type="match status" value="1"/>
</dbReference>
<organism evidence="5 6">
    <name type="scientific">Micractinium conductrix</name>
    <dbReference type="NCBI Taxonomy" id="554055"/>
    <lineage>
        <taxon>Eukaryota</taxon>
        <taxon>Viridiplantae</taxon>
        <taxon>Chlorophyta</taxon>
        <taxon>core chlorophytes</taxon>
        <taxon>Trebouxiophyceae</taxon>
        <taxon>Chlorellales</taxon>
        <taxon>Chlorellaceae</taxon>
        <taxon>Chlorella clade</taxon>
        <taxon>Micractinium</taxon>
    </lineage>
</organism>
<dbReference type="PANTHER" id="PTHR24171">
    <property type="entry name" value="ANKYRIN REPEAT DOMAIN-CONTAINING PROTEIN 39-RELATED"/>
    <property type="match status" value="1"/>
</dbReference>
<gene>
    <name evidence="5" type="ORF">C2E20_3437</name>
</gene>
<feature type="compositionally biased region" description="Low complexity" evidence="4">
    <location>
        <begin position="47"/>
        <end position="57"/>
    </location>
</feature>
<dbReference type="PRINTS" id="PR01415">
    <property type="entry name" value="ANKYRIN"/>
</dbReference>
<feature type="repeat" description="ANK" evidence="3">
    <location>
        <begin position="169"/>
        <end position="191"/>
    </location>
</feature>
<sequence>MLAVALKAPSLAHSAPPHRATVTQRGHNAARPPVPPLPPARRPATPPSCAAGASGAAEPPPPAYLERLANAADRGDLKGVQAALEELQQPATEIDVLLARGGGVPQAPFHRAAAAGRETCLKALMLGGADRDLPDGAGRTAMHLAAAGGQEECVEVLLSGGVSITTDHQGRTPLHAAACGGHQRCVQQLVSSRRVAIDAPDGSGSTALHLAAVAGQGSVPCVRALLAAGASTSATDGSGATPRQAAAAAGNIATEQYLLAVESTARAFPGRPTRGELLADEDGELAGIYRPARQLERADAEGQAGTADSLRAAVRDLVEHQGQAAFFFGRAS</sequence>
<feature type="compositionally biased region" description="Pro residues" evidence="4">
    <location>
        <begin position="32"/>
        <end position="46"/>
    </location>
</feature>
<keyword evidence="1" id="KW-0677">Repeat</keyword>
<evidence type="ECO:0000313" key="6">
    <source>
        <dbReference type="Proteomes" id="UP000239649"/>
    </source>
</evidence>